<evidence type="ECO:0000259" key="4">
    <source>
        <dbReference type="PROSITE" id="PS51063"/>
    </source>
</evidence>
<dbReference type="InterPro" id="IPR014710">
    <property type="entry name" value="RmlC-like_jellyroll"/>
</dbReference>
<dbReference type="PROSITE" id="PS51063">
    <property type="entry name" value="HTH_CRP_2"/>
    <property type="match status" value="1"/>
</dbReference>
<dbReference type="AlphaFoldDB" id="A0A857DF82"/>
<proteinExistence type="predicted"/>
<dbReference type="SMART" id="SM00419">
    <property type="entry name" value="HTH_CRP"/>
    <property type="match status" value="1"/>
</dbReference>
<dbReference type="Gene3D" id="1.10.10.10">
    <property type="entry name" value="Winged helix-like DNA-binding domain superfamily/Winged helix DNA-binding domain"/>
    <property type="match status" value="1"/>
</dbReference>
<dbReference type="GO" id="GO:0003677">
    <property type="term" value="F:DNA binding"/>
    <property type="evidence" value="ECO:0007669"/>
    <property type="project" value="UniProtKB-KW"/>
</dbReference>
<dbReference type="InterPro" id="IPR000595">
    <property type="entry name" value="cNMP-bd_dom"/>
</dbReference>
<name>A0A857DF82_9FIRM</name>
<dbReference type="SUPFAM" id="SSF46785">
    <property type="entry name" value="Winged helix' DNA-binding domain"/>
    <property type="match status" value="1"/>
</dbReference>
<dbReference type="InterPro" id="IPR012318">
    <property type="entry name" value="HTH_CRP"/>
</dbReference>
<dbReference type="EMBL" id="CP046996">
    <property type="protein sequence ID" value="QGZ99939.1"/>
    <property type="molecule type" value="Genomic_DNA"/>
</dbReference>
<dbReference type="Pfam" id="PF00027">
    <property type="entry name" value="cNMP_binding"/>
    <property type="match status" value="1"/>
</dbReference>
<keyword evidence="1" id="KW-0805">Transcription regulation</keyword>
<evidence type="ECO:0000313" key="6">
    <source>
        <dbReference type="Proteomes" id="UP000430508"/>
    </source>
</evidence>
<dbReference type="InterPro" id="IPR036390">
    <property type="entry name" value="WH_DNA-bd_sf"/>
</dbReference>
<evidence type="ECO:0000256" key="1">
    <source>
        <dbReference type="ARBA" id="ARBA00023015"/>
    </source>
</evidence>
<keyword evidence="3" id="KW-0804">Transcription</keyword>
<feature type="domain" description="HTH crp-type" evidence="4">
    <location>
        <begin position="143"/>
        <end position="216"/>
    </location>
</feature>
<keyword evidence="2" id="KW-0238">DNA-binding</keyword>
<dbReference type="Proteomes" id="UP000430508">
    <property type="component" value="Chromosome"/>
</dbReference>
<dbReference type="InterPro" id="IPR018490">
    <property type="entry name" value="cNMP-bd_dom_sf"/>
</dbReference>
<organism evidence="5 6">
    <name type="scientific">Dehalobacter restrictus</name>
    <dbReference type="NCBI Taxonomy" id="55583"/>
    <lineage>
        <taxon>Bacteria</taxon>
        <taxon>Bacillati</taxon>
        <taxon>Bacillota</taxon>
        <taxon>Clostridia</taxon>
        <taxon>Eubacteriales</taxon>
        <taxon>Desulfitobacteriaceae</taxon>
        <taxon>Dehalobacter</taxon>
    </lineage>
</organism>
<dbReference type="SUPFAM" id="SSF51206">
    <property type="entry name" value="cAMP-binding domain-like"/>
    <property type="match status" value="1"/>
</dbReference>
<protein>
    <submittedName>
        <fullName evidence="5">Helix-turn-helix domain-containing protein</fullName>
    </submittedName>
</protein>
<evidence type="ECO:0000313" key="5">
    <source>
        <dbReference type="EMBL" id="QGZ99939.1"/>
    </source>
</evidence>
<evidence type="ECO:0000256" key="3">
    <source>
        <dbReference type="ARBA" id="ARBA00023163"/>
    </source>
</evidence>
<dbReference type="Pfam" id="PF13545">
    <property type="entry name" value="HTH_Crp_2"/>
    <property type="match status" value="1"/>
</dbReference>
<dbReference type="Gene3D" id="2.60.120.10">
    <property type="entry name" value="Jelly Rolls"/>
    <property type="match status" value="1"/>
</dbReference>
<dbReference type="CDD" id="cd00038">
    <property type="entry name" value="CAP_ED"/>
    <property type="match status" value="1"/>
</dbReference>
<gene>
    <name evidence="5" type="ORF">GQ588_04400</name>
</gene>
<sequence>MNEVIKDYCIIPDNFYPVKGLQKYVHMGVVRKYQKGEFIIPAGEKIDRVIYVLSGKVSLNFFEDKKQKIMFYACRHCVVDNLFSYQVILGNIVAEENSTVCFFSKEQLYKIFRKDDETHDEFITNLTCKCSFFMHVAKEMDFYSPSARVLRLINELCLTKGKLVNDVYKIDIKLTQKTISEITGVHSVTVCKILGWLKKEKIMRKTSDKIIIYDLQRLKDTIDMNMKYYM</sequence>
<dbReference type="GO" id="GO:0006355">
    <property type="term" value="P:regulation of DNA-templated transcription"/>
    <property type="evidence" value="ECO:0007669"/>
    <property type="project" value="InterPro"/>
</dbReference>
<reference evidence="5 6" key="1">
    <citation type="submission" date="2019-12" db="EMBL/GenBank/DDBJ databases">
        <title>Sequence classification of anaerobic respiratory reductive dehalogenases: First we see many, then we see few.</title>
        <authorList>
            <person name="Molenda O."/>
            <person name="Puentes Jacome L.A."/>
            <person name="Cao X."/>
            <person name="Nesbo C.L."/>
            <person name="Tang S."/>
            <person name="Morson N."/>
            <person name="Patron J."/>
            <person name="Lomheim L."/>
            <person name="Wishart D.S."/>
            <person name="Edwards E.A."/>
        </authorList>
    </citation>
    <scope>NUCLEOTIDE SEQUENCE [LARGE SCALE GENOMIC DNA]</scope>
    <source>
        <strain evidence="5 6">12DCA</strain>
    </source>
</reference>
<evidence type="ECO:0000256" key="2">
    <source>
        <dbReference type="ARBA" id="ARBA00023125"/>
    </source>
</evidence>
<accession>A0A857DF82</accession>
<dbReference type="InterPro" id="IPR036388">
    <property type="entry name" value="WH-like_DNA-bd_sf"/>
</dbReference>
<dbReference type="RefSeq" id="WP_068883511.1">
    <property type="nucleotide sequence ID" value="NZ_CP046996.1"/>
</dbReference>